<evidence type="ECO:0000313" key="3">
    <source>
        <dbReference type="EMBL" id="CAH0112406.1"/>
    </source>
</evidence>
<comment type="similarity">
    <text evidence="1">Belongs to the helicase family.</text>
</comment>
<evidence type="ECO:0000256" key="1">
    <source>
        <dbReference type="RuleBase" id="RU363044"/>
    </source>
</evidence>
<dbReference type="AlphaFoldDB" id="A0A8J2WN15"/>
<dbReference type="GO" id="GO:0016787">
    <property type="term" value="F:hydrolase activity"/>
    <property type="evidence" value="ECO:0007669"/>
    <property type="project" value="UniProtKB-KW"/>
</dbReference>
<dbReference type="InterPro" id="IPR051055">
    <property type="entry name" value="PIF1_helicase"/>
</dbReference>
<dbReference type="Gene3D" id="3.40.50.300">
    <property type="entry name" value="P-loop containing nucleotide triphosphate hydrolases"/>
    <property type="match status" value="1"/>
</dbReference>
<gene>
    <name evidence="3" type="ORF">DGAL_LOCUS16121</name>
</gene>
<dbReference type="PANTHER" id="PTHR47642">
    <property type="entry name" value="ATP-DEPENDENT DNA HELICASE"/>
    <property type="match status" value="1"/>
</dbReference>
<dbReference type="InterPro" id="IPR027417">
    <property type="entry name" value="P-loop_NTPase"/>
</dbReference>
<comment type="cofactor">
    <cofactor evidence="1">
        <name>Mg(2+)</name>
        <dbReference type="ChEBI" id="CHEBI:18420"/>
    </cofactor>
</comment>
<dbReference type="EC" id="5.6.2.3" evidence="1"/>
<keyword evidence="1" id="KW-0347">Helicase</keyword>
<evidence type="ECO:0000259" key="2">
    <source>
        <dbReference type="Pfam" id="PF05970"/>
    </source>
</evidence>
<keyword evidence="1" id="KW-0227">DNA damage</keyword>
<reference evidence="3" key="1">
    <citation type="submission" date="2021-11" db="EMBL/GenBank/DDBJ databases">
        <authorList>
            <person name="Schell T."/>
        </authorList>
    </citation>
    <scope>NUCLEOTIDE SEQUENCE</scope>
    <source>
        <strain evidence="3">M5</strain>
    </source>
</reference>
<keyword evidence="1" id="KW-0547">Nucleotide-binding</keyword>
<dbReference type="EMBL" id="CAKKLH010000325">
    <property type="protein sequence ID" value="CAH0112406.1"/>
    <property type="molecule type" value="Genomic_DNA"/>
</dbReference>
<comment type="caution">
    <text evidence="3">The sequence shown here is derived from an EMBL/GenBank/DDBJ whole genome shotgun (WGS) entry which is preliminary data.</text>
</comment>
<dbReference type="SUPFAM" id="SSF52540">
    <property type="entry name" value="P-loop containing nucleoside triphosphate hydrolases"/>
    <property type="match status" value="1"/>
</dbReference>
<keyword evidence="1" id="KW-0233">DNA recombination</keyword>
<dbReference type="GO" id="GO:0006281">
    <property type="term" value="P:DNA repair"/>
    <property type="evidence" value="ECO:0007669"/>
    <property type="project" value="UniProtKB-KW"/>
</dbReference>
<dbReference type="GO" id="GO:0043139">
    <property type="term" value="F:5'-3' DNA helicase activity"/>
    <property type="evidence" value="ECO:0007669"/>
    <property type="project" value="UniProtKB-EC"/>
</dbReference>
<keyword evidence="1" id="KW-0378">Hydrolase</keyword>
<dbReference type="Pfam" id="PF05970">
    <property type="entry name" value="PIF1"/>
    <property type="match status" value="1"/>
</dbReference>
<organism evidence="3 4">
    <name type="scientific">Daphnia galeata</name>
    <dbReference type="NCBI Taxonomy" id="27404"/>
    <lineage>
        <taxon>Eukaryota</taxon>
        <taxon>Metazoa</taxon>
        <taxon>Ecdysozoa</taxon>
        <taxon>Arthropoda</taxon>
        <taxon>Crustacea</taxon>
        <taxon>Branchiopoda</taxon>
        <taxon>Diplostraca</taxon>
        <taxon>Cladocera</taxon>
        <taxon>Anomopoda</taxon>
        <taxon>Daphniidae</taxon>
        <taxon>Daphnia</taxon>
    </lineage>
</organism>
<dbReference type="GO" id="GO:0000723">
    <property type="term" value="P:telomere maintenance"/>
    <property type="evidence" value="ECO:0007669"/>
    <property type="project" value="InterPro"/>
</dbReference>
<dbReference type="GO" id="GO:0006310">
    <property type="term" value="P:DNA recombination"/>
    <property type="evidence" value="ECO:0007669"/>
    <property type="project" value="UniProtKB-KW"/>
</dbReference>
<name>A0A8J2WN15_9CRUS</name>
<feature type="domain" description="DNA helicase Pif1-like DEAD-box helicase" evidence="2">
    <location>
        <begin position="42"/>
        <end position="180"/>
    </location>
</feature>
<dbReference type="PANTHER" id="PTHR47642:SF5">
    <property type="entry name" value="ATP-DEPENDENT DNA HELICASE"/>
    <property type="match status" value="1"/>
</dbReference>
<proteinExistence type="inferred from homology"/>
<keyword evidence="4" id="KW-1185">Reference proteome</keyword>
<keyword evidence="1" id="KW-0234">DNA repair</keyword>
<protein>
    <recommendedName>
        <fullName evidence="1">ATP-dependent DNA helicase</fullName>
        <ecNumber evidence="1">5.6.2.3</ecNumber>
    </recommendedName>
</protein>
<dbReference type="InterPro" id="IPR010285">
    <property type="entry name" value="DNA_helicase_pif1-like_DEAD"/>
</dbReference>
<comment type="catalytic activity">
    <reaction evidence="1">
        <text>ATP + H2O = ADP + phosphate + H(+)</text>
        <dbReference type="Rhea" id="RHEA:13065"/>
        <dbReference type="ChEBI" id="CHEBI:15377"/>
        <dbReference type="ChEBI" id="CHEBI:15378"/>
        <dbReference type="ChEBI" id="CHEBI:30616"/>
        <dbReference type="ChEBI" id="CHEBI:43474"/>
        <dbReference type="ChEBI" id="CHEBI:456216"/>
        <dbReference type="EC" id="5.6.2.3"/>
    </reaction>
</comment>
<keyword evidence="1" id="KW-0067">ATP-binding</keyword>
<dbReference type="Proteomes" id="UP000789390">
    <property type="component" value="Unassembled WGS sequence"/>
</dbReference>
<dbReference type="GO" id="GO:0005524">
    <property type="term" value="F:ATP binding"/>
    <property type="evidence" value="ECO:0007669"/>
    <property type="project" value="UniProtKB-KW"/>
</dbReference>
<accession>A0A8J2WN15</accession>
<dbReference type="OrthoDB" id="6583552at2759"/>
<sequence length="184" mass="20236">MAAALLQHINNTNQLSELEHIQSMTSKIQKMNSYLDIILPTNRQLVMFLAGSGGTGKSRVIQCFKDFARRWHSVASTVISASSGVAAMLIGGCTIHSAVGIGIRREPPDPTQNQINAWSEIGILFVDEFSMTTPHMLNLIDTRLRQLKGTHEKLYGGIHLIFCGDFYQLPPVGSGPVYSQITHT</sequence>
<evidence type="ECO:0000313" key="4">
    <source>
        <dbReference type="Proteomes" id="UP000789390"/>
    </source>
</evidence>